<dbReference type="SMART" id="SM00587">
    <property type="entry name" value="CHK"/>
    <property type="match status" value="1"/>
</dbReference>
<evidence type="ECO:0000259" key="1">
    <source>
        <dbReference type="SMART" id="SM00587"/>
    </source>
</evidence>
<dbReference type="InterPro" id="IPR004119">
    <property type="entry name" value="EcKL"/>
</dbReference>
<gene>
    <name evidence="2" type="ORF">g.17446</name>
</gene>
<dbReference type="InterPro" id="IPR011009">
    <property type="entry name" value="Kinase-like_dom_sf"/>
</dbReference>
<reference evidence="2" key="1">
    <citation type="submission" date="2015-11" db="EMBL/GenBank/DDBJ databases">
        <title>De novo transcriptome assembly of four potential Pierce s Disease insect vectors from Arizona vineyards.</title>
        <authorList>
            <person name="Tassone E.E."/>
        </authorList>
    </citation>
    <scope>NUCLEOTIDE SEQUENCE</scope>
</reference>
<dbReference type="AlphaFoldDB" id="A0A1B6JP17"/>
<accession>A0A1B6JP17</accession>
<dbReference type="Gene3D" id="3.90.1200.10">
    <property type="match status" value="1"/>
</dbReference>
<dbReference type="EMBL" id="GECU01006756">
    <property type="protein sequence ID" value="JAT00951.1"/>
    <property type="molecule type" value="Transcribed_RNA"/>
</dbReference>
<proteinExistence type="predicted"/>
<evidence type="ECO:0000313" key="2">
    <source>
        <dbReference type="EMBL" id="JAT00951.1"/>
    </source>
</evidence>
<dbReference type="SUPFAM" id="SSF56112">
    <property type="entry name" value="Protein kinase-like (PK-like)"/>
    <property type="match status" value="1"/>
</dbReference>
<dbReference type="InterPro" id="IPR015897">
    <property type="entry name" value="CHK_kinase-like"/>
</dbReference>
<organism evidence="2">
    <name type="scientific">Homalodisca liturata</name>
    <dbReference type="NCBI Taxonomy" id="320908"/>
    <lineage>
        <taxon>Eukaryota</taxon>
        <taxon>Metazoa</taxon>
        <taxon>Ecdysozoa</taxon>
        <taxon>Arthropoda</taxon>
        <taxon>Hexapoda</taxon>
        <taxon>Insecta</taxon>
        <taxon>Pterygota</taxon>
        <taxon>Neoptera</taxon>
        <taxon>Paraneoptera</taxon>
        <taxon>Hemiptera</taxon>
        <taxon>Auchenorrhyncha</taxon>
        <taxon>Membracoidea</taxon>
        <taxon>Cicadellidae</taxon>
        <taxon>Cicadellinae</taxon>
        <taxon>Proconiini</taxon>
        <taxon>Homalodisca</taxon>
    </lineage>
</organism>
<feature type="domain" description="CHK kinase-like" evidence="1">
    <location>
        <begin position="124"/>
        <end position="316"/>
    </location>
</feature>
<sequence length="403" mass="46001">MAQECPAWLDETFLASALQGENGSQVTIVKFSVKPAVAAGDNYMSHMYRVRVEYTVAESQLGLQTTSLIVKIPISKGAIMDVLDSSDFYAKEPRIYNELLPKFRKLVGCEFGPTAFNCPIENGMILQDLNAVNYIMCDKMKQLDFSHCKLVYKTLAKFHASSVACYHNDPELIKGLGEDKMRSSKSEMFHSFIKSAIKHIKKYLDEAEGCKYAKKFVLNRADHVSESITNMLQPKMNGLNVLNHGDLWINNLLFKYSNSKEVEDVKFIDFQNTRWGSMVPDLIYFLWTSANEEVREHKQNELYSYYRESLNSNLEQLGCPERLSAEELEDDLRAASDFVLVIISGTVPFVLSRPEDTVNMENLSSDEIKSFDMLEHLFNSKSFQETLPKMIKQFENWIAPNSG</sequence>
<name>A0A1B6JP17_9HEMI</name>
<dbReference type="PANTHER" id="PTHR11012">
    <property type="entry name" value="PROTEIN KINASE-LIKE DOMAIN-CONTAINING"/>
    <property type="match status" value="1"/>
</dbReference>
<protein>
    <recommendedName>
        <fullName evidence="1">CHK kinase-like domain-containing protein</fullName>
    </recommendedName>
</protein>
<dbReference type="PANTHER" id="PTHR11012:SF56">
    <property type="entry name" value="CHK KINASE-LIKE DOMAIN-CONTAINING PROTEIN-RELATED"/>
    <property type="match status" value="1"/>
</dbReference>
<dbReference type="Pfam" id="PF02958">
    <property type="entry name" value="EcKL"/>
    <property type="match status" value="1"/>
</dbReference>